<accession>A0A9P6C2H8</accession>
<feature type="non-terminal residue" evidence="10">
    <location>
        <position position="1"/>
    </location>
</feature>
<dbReference type="InterPro" id="IPR003890">
    <property type="entry name" value="MIF4G-like_typ-3"/>
</dbReference>
<evidence type="ECO:0000256" key="3">
    <source>
        <dbReference type="ARBA" id="ARBA00022490"/>
    </source>
</evidence>
<evidence type="ECO:0000256" key="4">
    <source>
        <dbReference type="ARBA" id="ARBA00022540"/>
    </source>
</evidence>
<dbReference type="OrthoDB" id="514777at2759"/>
<feature type="region of interest" description="Disordered" evidence="8">
    <location>
        <begin position="99"/>
        <end position="161"/>
    </location>
</feature>
<reference evidence="10" key="1">
    <citation type="submission" date="2020-11" db="EMBL/GenBank/DDBJ databases">
        <authorList>
            <consortium name="DOE Joint Genome Institute"/>
            <person name="Ahrendt S."/>
            <person name="Riley R."/>
            <person name="Andreopoulos W."/>
            <person name="Labutti K."/>
            <person name="Pangilinan J."/>
            <person name="Ruiz-Duenas F.J."/>
            <person name="Barrasa J.M."/>
            <person name="Sanchez-Garcia M."/>
            <person name="Camarero S."/>
            <person name="Miyauchi S."/>
            <person name="Serrano A."/>
            <person name="Linde D."/>
            <person name="Babiker R."/>
            <person name="Drula E."/>
            <person name="Ayuso-Fernandez I."/>
            <person name="Pacheco R."/>
            <person name="Padilla G."/>
            <person name="Ferreira P."/>
            <person name="Barriuso J."/>
            <person name="Kellner H."/>
            <person name="Castanera R."/>
            <person name="Alfaro M."/>
            <person name="Ramirez L."/>
            <person name="Pisabarro A.G."/>
            <person name="Kuo A."/>
            <person name="Tritt A."/>
            <person name="Lipzen A."/>
            <person name="He G."/>
            <person name="Yan M."/>
            <person name="Ng V."/>
            <person name="Cullen D."/>
            <person name="Martin F."/>
            <person name="Rosso M.-N."/>
            <person name="Henrissat B."/>
            <person name="Hibbett D."/>
            <person name="Martinez A.T."/>
            <person name="Grigoriev I.V."/>
        </authorList>
    </citation>
    <scope>NUCLEOTIDE SEQUENCE</scope>
    <source>
        <strain evidence="10">MF-IS2</strain>
    </source>
</reference>
<dbReference type="FunFam" id="1.25.40.180:FF:000020">
    <property type="entry name" value="Eukaryotic translation initiation factor subunit"/>
    <property type="match status" value="1"/>
</dbReference>
<gene>
    <name evidence="10" type="ORF">P691DRAFT_673412</name>
</gene>
<dbReference type="PANTHER" id="PTHR23253">
    <property type="entry name" value="EUKARYOTIC TRANSLATION INITIATION FACTOR 4 GAMMA"/>
    <property type="match status" value="1"/>
</dbReference>
<organism evidence="10 11">
    <name type="scientific">Macrolepiota fuliginosa MF-IS2</name>
    <dbReference type="NCBI Taxonomy" id="1400762"/>
    <lineage>
        <taxon>Eukaryota</taxon>
        <taxon>Fungi</taxon>
        <taxon>Dikarya</taxon>
        <taxon>Basidiomycota</taxon>
        <taxon>Agaricomycotina</taxon>
        <taxon>Agaricomycetes</taxon>
        <taxon>Agaricomycetidae</taxon>
        <taxon>Agaricales</taxon>
        <taxon>Agaricineae</taxon>
        <taxon>Agaricaceae</taxon>
        <taxon>Macrolepiota</taxon>
    </lineage>
</organism>
<dbReference type="GO" id="GO:0010494">
    <property type="term" value="C:cytoplasmic stress granule"/>
    <property type="evidence" value="ECO:0007669"/>
    <property type="project" value="UniProtKB-ARBA"/>
</dbReference>
<dbReference type="InterPro" id="IPR003891">
    <property type="entry name" value="Initiation_fac_eIF4g_MI"/>
</dbReference>
<evidence type="ECO:0000256" key="1">
    <source>
        <dbReference type="ARBA" id="ARBA00004496"/>
    </source>
</evidence>
<evidence type="ECO:0000313" key="10">
    <source>
        <dbReference type="EMBL" id="KAF9446529.1"/>
    </source>
</evidence>
<evidence type="ECO:0000256" key="8">
    <source>
        <dbReference type="SAM" id="MobiDB-lite"/>
    </source>
</evidence>
<keyword evidence="3" id="KW-0963">Cytoplasm</keyword>
<keyword evidence="4" id="KW-0396">Initiation factor</keyword>
<comment type="caution">
    <text evidence="10">The sequence shown here is derived from an EMBL/GenBank/DDBJ whole genome shotgun (WGS) entry which is preliminary data.</text>
</comment>
<evidence type="ECO:0000256" key="5">
    <source>
        <dbReference type="ARBA" id="ARBA00022553"/>
    </source>
</evidence>
<dbReference type="GO" id="GO:0003729">
    <property type="term" value="F:mRNA binding"/>
    <property type="evidence" value="ECO:0007669"/>
    <property type="project" value="TreeGrafter"/>
</dbReference>
<feature type="region of interest" description="Disordered" evidence="8">
    <location>
        <begin position="30"/>
        <end position="56"/>
    </location>
</feature>
<feature type="compositionally biased region" description="Low complexity" evidence="8">
    <location>
        <begin position="43"/>
        <end position="54"/>
    </location>
</feature>
<evidence type="ECO:0000256" key="7">
    <source>
        <dbReference type="ARBA" id="ARBA00022917"/>
    </source>
</evidence>
<keyword evidence="7" id="KW-0648">Protein biosynthesis</keyword>
<evidence type="ECO:0000313" key="11">
    <source>
        <dbReference type="Proteomes" id="UP000807342"/>
    </source>
</evidence>
<feature type="compositionally biased region" description="Low complexity" evidence="8">
    <location>
        <begin position="473"/>
        <end position="488"/>
    </location>
</feature>
<dbReference type="AlphaFoldDB" id="A0A9P6C2H8"/>
<evidence type="ECO:0000256" key="2">
    <source>
        <dbReference type="ARBA" id="ARBA00005775"/>
    </source>
</evidence>
<evidence type="ECO:0000256" key="6">
    <source>
        <dbReference type="ARBA" id="ARBA00022884"/>
    </source>
</evidence>
<dbReference type="EMBL" id="MU151241">
    <property type="protein sequence ID" value="KAF9446529.1"/>
    <property type="molecule type" value="Genomic_DNA"/>
</dbReference>
<dbReference type="Pfam" id="PF02847">
    <property type="entry name" value="MA3"/>
    <property type="match status" value="1"/>
</dbReference>
<dbReference type="GO" id="GO:0016281">
    <property type="term" value="C:eukaryotic translation initiation factor 4F complex"/>
    <property type="evidence" value="ECO:0007669"/>
    <property type="project" value="TreeGrafter"/>
</dbReference>
<proteinExistence type="inferred from homology"/>
<keyword evidence="6" id="KW-0694">RNA-binding</keyword>
<dbReference type="InterPro" id="IPR016024">
    <property type="entry name" value="ARM-type_fold"/>
</dbReference>
<feature type="region of interest" description="Disordered" evidence="8">
    <location>
        <begin position="473"/>
        <end position="521"/>
    </location>
</feature>
<dbReference type="PANTHER" id="PTHR23253:SF9">
    <property type="entry name" value="EUKARYOTIC TRANSLATION INITIATION FACTOR 4 GAMMA 2"/>
    <property type="match status" value="1"/>
</dbReference>
<dbReference type="SUPFAM" id="SSF48371">
    <property type="entry name" value="ARM repeat"/>
    <property type="match status" value="2"/>
</dbReference>
<dbReference type="GO" id="GO:0003743">
    <property type="term" value="F:translation initiation factor activity"/>
    <property type="evidence" value="ECO:0007669"/>
    <property type="project" value="UniProtKB-KW"/>
</dbReference>
<dbReference type="Proteomes" id="UP000807342">
    <property type="component" value="Unassembled WGS sequence"/>
</dbReference>
<sequence length="689" mass="75377">LQFMAICKEKPEMLPPLDAIGLEPIDQASLAMSRSSSGRHRQPSGSSAPSRSASIGLGFSTPSNFAKSTGLNPFAGGGGGMGNFTMGGSKLGTSEERFLRSSSGPVGMNFGRPITMQRTSSQGGPGSIPNNRTRSQRGKQRDSKMTAQQAAAQHAPLSNFEPVAPLKATENRWDRKAIQVDMDSPQMVDRKVRGLLNRLTMERFDSISDQIIEWANKSEKEKDGRTLIQVIRLVFEKATDEAAWSEMYARLCRKMMEQISNKVQDDGIKTPEGKPIAGGQLFRKYLLNRCQEDFERGWVAKEATAAAAASKAIEDEATKAANEKNKEGGDEEVALYSEEYYAAQKAKRQGLGLIKFIGELFKLQMLTERIMHECVKKLLGNVNNPEEEEIESLCKLLSTVGSLLDTQKAHAHMDVYFQRMRELTKSLNVSPRMQFMLQDVIELRERKWVTRNAIAAPATIAQIHEAAAKEKAAQAQEYSQRQISMSRGGSRRGGDRNDQPQVNPEGWAVAGNAARPPSKAVDLSNFGKIGSKAGPPTMFGPGSVFAGKKAVDKRESLSRTSSNSNMFSMLRDAESGADKAEVYFTALPAQHHYKLVDKLVSTAVESKEGDALLVSDLFARAVSKSLCSPASFEEGFTPVAEIIDDIAIDAPKALTLFATMIKGAGFDEERRSRLASKSMDSDKLLALLS</sequence>
<keyword evidence="11" id="KW-1185">Reference proteome</keyword>
<name>A0A9P6C2H8_9AGAR</name>
<feature type="compositionally biased region" description="Polar residues" evidence="8">
    <location>
        <begin position="116"/>
        <end position="133"/>
    </location>
</feature>
<dbReference type="Gene3D" id="1.25.40.180">
    <property type="match status" value="2"/>
</dbReference>
<evidence type="ECO:0000259" key="9">
    <source>
        <dbReference type="PROSITE" id="PS51366"/>
    </source>
</evidence>
<protein>
    <submittedName>
        <fullName evidence="10">ARM repeat-containing protein</fullName>
    </submittedName>
</protein>
<feature type="domain" description="MI" evidence="9">
    <location>
        <begin position="556"/>
        <end position="680"/>
    </location>
</feature>
<dbReference type="SMART" id="SM00543">
    <property type="entry name" value="MIF4G"/>
    <property type="match status" value="1"/>
</dbReference>
<dbReference type="PROSITE" id="PS51366">
    <property type="entry name" value="MI"/>
    <property type="match status" value="1"/>
</dbReference>
<keyword evidence="5" id="KW-0597">Phosphoprotein</keyword>
<comment type="similarity">
    <text evidence="2">Belongs to the eukaryotic initiation factor 4G family.</text>
</comment>
<comment type="subcellular location">
    <subcellularLocation>
        <location evidence="1">Cytoplasm</location>
    </subcellularLocation>
</comment>
<dbReference type="Pfam" id="PF02854">
    <property type="entry name" value="MIF4G"/>
    <property type="match status" value="1"/>
</dbReference>